<evidence type="ECO:0000313" key="2">
    <source>
        <dbReference type="EMBL" id="KAK7611432.1"/>
    </source>
</evidence>
<comment type="caution">
    <text evidence="2">The sequence shown here is derived from an EMBL/GenBank/DDBJ whole genome shotgun (WGS) entry which is preliminary data.</text>
</comment>
<sequence>MVSVAATRGFPLALHRVGARPKGQGSDRSKASVMQENIGGILGAWLVFGGSVSRPHASSLAPDTPVLLPSLPVNRRMPEEKSMEERFFEENFTEEGLPAESFADTVRNLMREVILTERALDAGHEFEAQYLQRGNTNLATGLDDPASSASGALPPSDNEPGLGLQGSNDKVENVDQDDDEDETASPGQKLKRGEADKKTWTWADVTSNLYAKTAGGEVGWASFSQALRTAVEAGLAASTTSNDKMRQVAMASVEDRQRGRCCMTANINDVGWGNSPDSRATDSACKRCRELPGGRPCLTVRRAGGFFLMPLKEGQTDINVVSHWMNQQ</sequence>
<name>A0ABR1N8C3_9PEZI</name>
<gene>
    <name evidence="2" type="ORF">JOL62DRAFT_603805</name>
</gene>
<feature type="region of interest" description="Disordered" evidence="1">
    <location>
        <begin position="137"/>
        <end position="196"/>
    </location>
</feature>
<organism evidence="2 3">
    <name type="scientific">Phyllosticta paracitricarpa</name>
    <dbReference type="NCBI Taxonomy" id="2016321"/>
    <lineage>
        <taxon>Eukaryota</taxon>
        <taxon>Fungi</taxon>
        <taxon>Dikarya</taxon>
        <taxon>Ascomycota</taxon>
        <taxon>Pezizomycotina</taxon>
        <taxon>Dothideomycetes</taxon>
        <taxon>Dothideomycetes incertae sedis</taxon>
        <taxon>Botryosphaeriales</taxon>
        <taxon>Phyllostictaceae</taxon>
        <taxon>Phyllosticta</taxon>
    </lineage>
</organism>
<keyword evidence="3" id="KW-1185">Reference proteome</keyword>
<evidence type="ECO:0000256" key="1">
    <source>
        <dbReference type="SAM" id="MobiDB-lite"/>
    </source>
</evidence>
<feature type="compositionally biased region" description="Low complexity" evidence="1">
    <location>
        <begin position="141"/>
        <end position="156"/>
    </location>
</feature>
<feature type="compositionally biased region" description="Acidic residues" evidence="1">
    <location>
        <begin position="174"/>
        <end position="183"/>
    </location>
</feature>
<proteinExistence type="predicted"/>
<evidence type="ECO:0000313" key="3">
    <source>
        <dbReference type="Proteomes" id="UP001367316"/>
    </source>
</evidence>
<protein>
    <submittedName>
        <fullName evidence="2">Uncharacterized protein</fullName>
    </submittedName>
</protein>
<accession>A0ABR1N8C3</accession>
<dbReference type="Proteomes" id="UP001367316">
    <property type="component" value="Unassembled WGS sequence"/>
</dbReference>
<dbReference type="EMBL" id="JBBPBF010000014">
    <property type="protein sequence ID" value="KAK7611432.1"/>
    <property type="molecule type" value="Genomic_DNA"/>
</dbReference>
<reference evidence="2 3" key="1">
    <citation type="submission" date="2024-04" db="EMBL/GenBank/DDBJ databases">
        <title>Phyllosticta paracitricarpa is synonymous to the EU quarantine fungus P. citricarpa based on phylogenomic analyses.</title>
        <authorList>
            <consortium name="Lawrence Berkeley National Laboratory"/>
            <person name="Van ingen-buijs V.A."/>
            <person name="Van westerhoven A.C."/>
            <person name="Haridas S."/>
            <person name="Skiadas P."/>
            <person name="Martin F."/>
            <person name="Groenewald J.Z."/>
            <person name="Crous P.W."/>
            <person name="Seidl M.F."/>
        </authorList>
    </citation>
    <scope>NUCLEOTIDE SEQUENCE [LARGE SCALE GENOMIC DNA]</scope>
    <source>
        <strain evidence="2 3">CBS 141358</strain>
    </source>
</reference>